<dbReference type="Proteomes" id="UP000028194">
    <property type="component" value="Chromosome"/>
</dbReference>
<dbReference type="KEGG" id="nev:NTE_01127"/>
<accession>A0A075MQ17</accession>
<gene>
    <name evidence="1" type="ORF">NTE_01127</name>
</gene>
<evidence type="ECO:0000313" key="1">
    <source>
        <dbReference type="EMBL" id="AIF83200.1"/>
    </source>
</evidence>
<organism evidence="1 2">
    <name type="scientific">Candidatus Nitrososphaera evergladensis SR1</name>
    <dbReference type="NCBI Taxonomy" id="1459636"/>
    <lineage>
        <taxon>Archaea</taxon>
        <taxon>Nitrososphaerota</taxon>
        <taxon>Nitrososphaeria</taxon>
        <taxon>Nitrososphaerales</taxon>
        <taxon>Nitrososphaeraceae</taxon>
        <taxon>Nitrososphaera</taxon>
    </lineage>
</organism>
<reference evidence="1 2" key="1">
    <citation type="journal article" date="2014" name="PLoS ONE">
        <title>Genome Sequence of Candidatus Nitrososphaera evergladensis from Group I.1b Enriched from Everglades Soil Reveals Novel Genomic Features of the Ammonia-Oxidizing Archaea.</title>
        <authorList>
            <person name="Zhalnina K.V."/>
            <person name="Dias R."/>
            <person name="Leonard M.T."/>
            <person name="Dorr de Quadros P."/>
            <person name="Camargo F.A."/>
            <person name="Drew J.C."/>
            <person name="Farmerie W.G."/>
            <person name="Daroub S.H."/>
            <person name="Triplett E.W."/>
        </authorList>
    </citation>
    <scope>NUCLEOTIDE SEQUENCE [LARGE SCALE GENOMIC DNA]</scope>
    <source>
        <strain evidence="1 2">SR1</strain>
    </source>
</reference>
<name>A0A075MQ17_9ARCH</name>
<dbReference type="EMBL" id="CP007174">
    <property type="protein sequence ID" value="AIF83200.1"/>
    <property type="molecule type" value="Genomic_DNA"/>
</dbReference>
<proteinExistence type="predicted"/>
<evidence type="ECO:0000313" key="2">
    <source>
        <dbReference type="Proteomes" id="UP000028194"/>
    </source>
</evidence>
<dbReference type="HOGENOM" id="CLU_103222_0_0_2"/>
<dbReference type="GeneID" id="41596941"/>
<keyword evidence="2" id="KW-1185">Reference proteome</keyword>
<sequence>MVVDKLFVAIIAAASLISIAVVAAFASEVLQSSSSSSPLLSSPAMQQNNKERVGFFASTNNNDNNNSSLIVDQKGDARPDQQYKTSIVPAVMGYHDILWADVRKTANGDDDGTFLLTAGLAGDPNLNEKYETTYVWHIMTSFNHVYTVILPNFAPDSGFAAKGWYFAVYNNTGQKYTVPMTRISFDMPRDRVEFPLEASLVGSPQSFHYWVSVHVRVDSQNLDKPPDYLMDYAP</sequence>
<dbReference type="AlphaFoldDB" id="A0A075MQ17"/>
<dbReference type="RefSeq" id="WP_226987190.1">
    <property type="nucleotide sequence ID" value="NZ_CP007174.1"/>
</dbReference>
<protein>
    <submittedName>
        <fullName evidence="1">Uncharacterized protein</fullName>
    </submittedName>
</protein>